<dbReference type="Proteomes" id="UP000312032">
    <property type="component" value="Unassembled WGS sequence"/>
</dbReference>
<gene>
    <name evidence="1" type="ORF">FHE74_10590</name>
</gene>
<evidence type="ECO:0000313" key="1">
    <source>
        <dbReference type="EMBL" id="TNL93931.1"/>
    </source>
</evidence>
<accession>A0A5C4U320</accession>
<feature type="non-terminal residue" evidence="1">
    <location>
        <position position="1"/>
    </location>
</feature>
<dbReference type="AlphaFoldDB" id="A0A5C4U320"/>
<comment type="caution">
    <text evidence="1">The sequence shown here is derived from an EMBL/GenBank/DDBJ whole genome shotgun (WGS) entry which is preliminary data.</text>
</comment>
<evidence type="ECO:0000313" key="2">
    <source>
        <dbReference type="Proteomes" id="UP000312032"/>
    </source>
</evidence>
<dbReference type="OrthoDB" id="4419294at2"/>
<dbReference type="EMBL" id="VDHJ01000036">
    <property type="protein sequence ID" value="TNL93931.1"/>
    <property type="molecule type" value="Genomic_DNA"/>
</dbReference>
<proteinExistence type="predicted"/>
<keyword evidence="2" id="KW-1185">Reference proteome</keyword>
<sequence>LQEEHLGFFYETVDRTSMRLHDGYGFVRGEALCNPDRAGQDYRISATINAGDHRGIGLSDEVHLPCHMG</sequence>
<protein>
    <submittedName>
        <fullName evidence="1">Uncharacterized protein</fullName>
    </submittedName>
</protein>
<reference evidence="1 2" key="1">
    <citation type="submission" date="2019-06" db="EMBL/GenBank/DDBJ databases">
        <authorList>
            <person name="Li J."/>
        </authorList>
    </citation>
    <scope>NUCLEOTIDE SEQUENCE [LARGE SCALE GENOMIC DNA]</scope>
    <source>
        <strain evidence="1 2">LMG 28165</strain>
    </source>
</reference>
<name>A0A5C4U320_9CORY</name>
<organism evidence="1 2">
    <name type="scientific">Corynebacterium tapiri</name>
    <dbReference type="NCBI Taxonomy" id="1448266"/>
    <lineage>
        <taxon>Bacteria</taxon>
        <taxon>Bacillati</taxon>
        <taxon>Actinomycetota</taxon>
        <taxon>Actinomycetes</taxon>
        <taxon>Mycobacteriales</taxon>
        <taxon>Corynebacteriaceae</taxon>
        <taxon>Corynebacterium</taxon>
    </lineage>
</organism>